<keyword evidence="1" id="KW-0472">Membrane</keyword>
<keyword evidence="1" id="KW-1133">Transmembrane helix</keyword>
<protein>
    <recommendedName>
        <fullName evidence="2">AAA ATPase AAA+ lid domain-containing protein</fullName>
    </recommendedName>
</protein>
<feature type="transmembrane region" description="Helical" evidence="1">
    <location>
        <begin position="85"/>
        <end position="118"/>
    </location>
</feature>
<organism evidence="3 4">
    <name type="scientific">Acer saccharum</name>
    <name type="common">Sugar maple</name>
    <dbReference type="NCBI Taxonomy" id="4024"/>
    <lineage>
        <taxon>Eukaryota</taxon>
        <taxon>Viridiplantae</taxon>
        <taxon>Streptophyta</taxon>
        <taxon>Embryophyta</taxon>
        <taxon>Tracheophyta</taxon>
        <taxon>Spermatophyta</taxon>
        <taxon>Magnoliopsida</taxon>
        <taxon>eudicotyledons</taxon>
        <taxon>Gunneridae</taxon>
        <taxon>Pentapetalae</taxon>
        <taxon>rosids</taxon>
        <taxon>malvids</taxon>
        <taxon>Sapindales</taxon>
        <taxon>Sapindaceae</taxon>
        <taxon>Hippocastanoideae</taxon>
        <taxon>Acereae</taxon>
        <taxon>Acer</taxon>
    </lineage>
</organism>
<evidence type="ECO:0000259" key="2">
    <source>
        <dbReference type="Pfam" id="PF17862"/>
    </source>
</evidence>
<evidence type="ECO:0000313" key="4">
    <source>
        <dbReference type="Proteomes" id="UP001168877"/>
    </source>
</evidence>
<keyword evidence="4" id="KW-1185">Reference proteome</keyword>
<evidence type="ECO:0000313" key="3">
    <source>
        <dbReference type="EMBL" id="KAK0587842.1"/>
    </source>
</evidence>
<dbReference type="Proteomes" id="UP001168877">
    <property type="component" value="Unassembled WGS sequence"/>
</dbReference>
<dbReference type="Pfam" id="PF17862">
    <property type="entry name" value="AAA_lid_3"/>
    <property type="match status" value="1"/>
</dbReference>
<evidence type="ECO:0000256" key="1">
    <source>
        <dbReference type="SAM" id="Phobius"/>
    </source>
</evidence>
<dbReference type="EMBL" id="JAUESC010000382">
    <property type="protein sequence ID" value="KAK0587842.1"/>
    <property type="molecule type" value="Genomic_DNA"/>
</dbReference>
<name>A0AA39S3I3_ACESA</name>
<accession>A0AA39S3I3</accession>
<sequence>MRHLVLRYSKHVCESRLSHGFSGADITEICQGACKYAIRENIEQRHHNQTAETAAEPIAETAAETAPVSAAAILPSAARATAAQLIITTVAILLAVAVMAASVISIIAQIVAALAIAAQSAGAEGARVLAEGFLNAAGAAFPPPAHRR</sequence>
<reference evidence="3" key="2">
    <citation type="submission" date="2023-06" db="EMBL/GenBank/DDBJ databases">
        <authorList>
            <person name="Swenson N.G."/>
            <person name="Wegrzyn J.L."/>
            <person name="Mcevoy S.L."/>
        </authorList>
    </citation>
    <scope>NUCLEOTIDE SEQUENCE</scope>
    <source>
        <strain evidence="3">NS2018</strain>
        <tissue evidence="3">Leaf</tissue>
    </source>
</reference>
<proteinExistence type="predicted"/>
<dbReference type="AlphaFoldDB" id="A0AA39S3I3"/>
<feature type="domain" description="AAA ATPase AAA+ lid" evidence="2">
    <location>
        <begin position="16"/>
        <end position="46"/>
    </location>
</feature>
<reference evidence="3" key="1">
    <citation type="journal article" date="2022" name="Plant J.">
        <title>Strategies of tolerance reflected in two North American maple genomes.</title>
        <authorList>
            <person name="McEvoy S.L."/>
            <person name="Sezen U.U."/>
            <person name="Trouern-Trend A."/>
            <person name="McMahon S.M."/>
            <person name="Schaberg P.G."/>
            <person name="Yang J."/>
            <person name="Wegrzyn J.L."/>
            <person name="Swenson N.G."/>
        </authorList>
    </citation>
    <scope>NUCLEOTIDE SEQUENCE</scope>
    <source>
        <strain evidence="3">NS2018</strain>
    </source>
</reference>
<gene>
    <name evidence="3" type="ORF">LWI29_029872</name>
</gene>
<dbReference type="InterPro" id="IPR041569">
    <property type="entry name" value="AAA_lid_3"/>
</dbReference>
<dbReference type="Gene3D" id="6.10.20.150">
    <property type="match status" value="1"/>
</dbReference>
<keyword evidence="1" id="KW-0812">Transmembrane</keyword>
<comment type="caution">
    <text evidence="3">The sequence shown here is derived from an EMBL/GenBank/DDBJ whole genome shotgun (WGS) entry which is preliminary data.</text>
</comment>